<dbReference type="EMBL" id="ADKM02000018">
    <property type="protein sequence ID" value="EGC04581.1"/>
    <property type="molecule type" value="Genomic_DNA"/>
</dbReference>
<evidence type="ECO:0000259" key="16">
    <source>
        <dbReference type="PROSITE" id="PS50137"/>
    </source>
</evidence>
<dbReference type="InterPro" id="IPR036389">
    <property type="entry name" value="RNase_III_sf"/>
</dbReference>
<gene>
    <name evidence="15 18" type="primary">rnc</name>
    <name evidence="18" type="ORF">CUS_7442</name>
</gene>
<evidence type="ECO:0000256" key="1">
    <source>
        <dbReference type="ARBA" id="ARBA00000109"/>
    </source>
</evidence>
<dbReference type="GO" id="GO:0046872">
    <property type="term" value="F:metal ion binding"/>
    <property type="evidence" value="ECO:0007669"/>
    <property type="project" value="UniProtKB-KW"/>
</dbReference>
<dbReference type="GO" id="GO:0019843">
    <property type="term" value="F:rRNA binding"/>
    <property type="evidence" value="ECO:0007669"/>
    <property type="project" value="UniProtKB-KW"/>
</dbReference>
<dbReference type="PROSITE" id="PS50137">
    <property type="entry name" value="DS_RBD"/>
    <property type="match status" value="1"/>
</dbReference>
<feature type="binding site" evidence="15">
    <location>
        <position position="121"/>
    </location>
    <ligand>
        <name>Mg(2+)</name>
        <dbReference type="ChEBI" id="CHEBI:18420"/>
    </ligand>
</feature>
<dbReference type="InterPro" id="IPR000999">
    <property type="entry name" value="RNase_III_dom"/>
</dbReference>
<dbReference type="GO" id="GO:0008033">
    <property type="term" value="P:tRNA processing"/>
    <property type="evidence" value="ECO:0007669"/>
    <property type="project" value="UniProtKB-KW"/>
</dbReference>
<evidence type="ECO:0000256" key="12">
    <source>
        <dbReference type="ARBA" id="ARBA00022801"/>
    </source>
</evidence>
<keyword evidence="14 15" id="KW-0694">RNA-binding</keyword>
<dbReference type="SMART" id="SM00535">
    <property type="entry name" value="RIBOc"/>
    <property type="match status" value="1"/>
</dbReference>
<keyword evidence="5 15" id="KW-0963">Cytoplasm</keyword>
<evidence type="ECO:0000256" key="5">
    <source>
        <dbReference type="ARBA" id="ARBA00022490"/>
    </source>
</evidence>
<dbReference type="Gene3D" id="3.30.160.20">
    <property type="match status" value="1"/>
</dbReference>
<evidence type="ECO:0000256" key="10">
    <source>
        <dbReference type="ARBA" id="ARBA00022723"/>
    </source>
</evidence>
<evidence type="ECO:0000256" key="13">
    <source>
        <dbReference type="ARBA" id="ARBA00022842"/>
    </source>
</evidence>
<evidence type="ECO:0000259" key="17">
    <source>
        <dbReference type="PROSITE" id="PS50142"/>
    </source>
</evidence>
<evidence type="ECO:0000256" key="2">
    <source>
        <dbReference type="ARBA" id="ARBA00004496"/>
    </source>
</evidence>
<dbReference type="AlphaFoldDB" id="E9S866"/>
<comment type="catalytic activity">
    <reaction evidence="1 15">
        <text>Endonucleolytic cleavage to 5'-phosphomonoester.</text>
        <dbReference type="EC" id="3.1.26.3"/>
    </reaction>
</comment>
<dbReference type="GO" id="GO:0005737">
    <property type="term" value="C:cytoplasm"/>
    <property type="evidence" value="ECO:0007669"/>
    <property type="project" value="UniProtKB-SubCell"/>
</dbReference>
<evidence type="ECO:0000256" key="11">
    <source>
        <dbReference type="ARBA" id="ARBA00022759"/>
    </source>
</evidence>
<name>E9S866_RUMAL</name>
<keyword evidence="12 15" id="KW-0378">Hydrolase</keyword>
<dbReference type="CDD" id="cd10845">
    <property type="entry name" value="DSRM_RNAse_III_family"/>
    <property type="match status" value="1"/>
</dbReference>
<dbReference type="HAMAP" id="MF_00104">
    <property type="entry name" value="RNase_III"/>
    <property type="match status" value="1"/>
</dbReference>
<dbReference type="eggNOG" id="COG0571">
    <property type="taxonomic scope" value="Bacteria"/>
</dbReference>
<keyword evidence="19" id="KW-1185">Reference proteome</keyword>
<keyword evidence="11 15" id="KW-0255">Endonuclease</keyword>
<dbReference type="GO" id="GO:0006397">
    <property type="term" value="P:mRNA processing"/>
    <property type="evidence" value="ECO:0007669"/>
    <property type="project" value="UniProtKB-UniRule"/>
</dbReference>
<dbReference type="STRING" id="246199.CUS_7442"/>
<evidence type="ECO:0000256" key="14">
    <source>
        <dbReference type="ARBA" id="ARBA00022884"/>
    </source>
</evidence>
<evidence type="ECO:0000256" key="7">
    <source>
        <dbReference type="ARBA" id="ARBA00022664"/>
    </source>
</evidence>
<dbReference type="InterPro" id="IPR011907">
    <property type="entry name" value="RNase_III"/>
</dbReference>
<comment type="cofactor">
    <cofactor evidence="15">
        <name>Mg(2+)</name>
        <dbReference type="ChEBI" id="CHEBI:18420"/>
    </cofactor>
</comment>
<comment type="subcellular location">
    <subcellularLocation>
        <location evidence="2 15">Cytoplasm</location>
    </subcellularLocation>
</comment>
<proteinExistence type="inferred from homology"/>
<dbReference type="Gene3D" id="1.10.1520.10">
    <property type="entry name" value="Ribonuclease III domain"/>
    <property type="match status" value="1"/>
</dbReference>
<dbReference type="GO" id="GO:0042802">
    <property type="term" value="F:identical protein binding"/>
    <property type="evidence" value="ECO:0007669"/>
    <property type="project" value="UniProtKB-ARBA"/>
</dbReference>
<dbReference type="GO" id="GO:0010468">
    <property type="term" value="P:regulation of gene expression"/>
    <property type="evidence" value="ECO:0007669"/>
    <property type="project" value="TreeGrafter"/>
</dbReference>
<dbReference type="Proteomes" id="UP000004259">
    <property type="component" value="Unassembled WGS sequence"/>
</dbReference>
<dbReference type="PANTHER" id="PTHR11207">
    <property type="entry name" value="RIBONUCLEASE III"/>
    <property type="match status" value="1"/>
</dbReference>
<feature type="domain" description="DRBM" evidence="16">
    <location>
        <begin position="161"/>
        <end position="230"/>
    </location>
</feature>
<keyword evidence="10 15" id="KW-0479">Metal-binding</keyword>
<comment type="function">
    <text evidence="15">Digests double-stranded RNA. Involved in the processing of primary rRNA transcript to yield the immediate precursors to the large and small rRNAs (23S and 16S). Processes some mRNAs, and tRNAs when they are encoded in the rRNA operon. Processes pre-crRNA and tracrRNA of type II CRISPR loci if present in the organism.</text>
</comment>
<dbReference type="GO" id="GO:0004525">
    <property type="term" value="F:ribonuclease III activity"/>
    <property type="evidence" value="ECO:0007669"/>
    <property type="project" value="UniProtKB-UniRule"/>
</dbReference>
<comment type="caution">
    <text evidence="18">The sequence shown here is derived from an EMBL/GenBank/DDBJ whole genome shotgun (WGS) entry which is preliminary data.</text>
</comment>
<dbReference type="InterPro" id="IPR014720">
    <property type="entry name" value="dsRBD_dom"/>
</dbReference>
<feature type="binding site" evidence="15">
    <location>
        <position position="48"/>
    </location>
    <ligand>
        <name>Mg(2+)</name>
        <dbReference type="ChEBI" id="CHEBI:18420"/>
    </ligand>
</feature>
<feature type="active site" evidence="15">
    <location>
        <position position="52"/>
    </location>
</feature>
<feature type="domain" description="RNase III" evidence="17">
    <location>
        <begin position="7"/>
        <end position="135"/>
    </location>
</feature>
<evidence type="ECO:0000256" key="4">
    <source>
        <dbReference type="ARBA" id="ARBA00011738"/>
    </source>
</evidence>
<evidence type="ECO:0000313" key="19">
    <source>
        <dbReference type="Proteomes" id="UP000004259"/>
    </source>
</evidence>
<dbReference type="CDD" id="cd00593">
    <property type="entry name" value="RIBOc"/>
    <property type="match status" value="1"/>
</dbReference>
<dbReference type="FunFam" id="1.10.1520.10:FF:000001">
    <property type="entry name" value="Ribonuclease 3"/>
    <property type="match status" value="1"/>
</dbReference>
<dbReference type="EC" id="3.1.26.3" evidence="15"/>
<dbReference type="FunFam" id="3.30.160.20:FF:000003">
    <property type="entry name" value="Ribonuclease 3"/>
    <property type="match status" value="1"/>
</dbReference>
<dbReference type="PROSITE" id="PS00517">
    <property type="entry name" value="RNASE_3_1"/>
    <property type="match status" value="1"/>
</dbReference>
<dbReference type="NCBIfam" id="TIGR02191">
    <property type="entry name" value="RNaseIII"/>
    <property type="match status" value="1"/>
</dbReference>
<feature type="binding site" evidence="15">
    <location>
        <position position="124"/>
    </location>
    <ligand>
        <name>Mg(2+)</name>
        <dbReference type="ChEBI" id="CHEBI:18420"/>
    </ligand>
</feature>
<organism evidence="18 19">
    <name type="scientific">Ruminococcus albus 8</name>
    <dbReference type="NCBI Taxonomy" id="246199"/>
    <lineage>
        <taxon>Bacteria</taxon>
        <taxon>Bacillati</taxon>
        <taxon>Bacillota</taxon>
        <taxon>Clostridia</taxon>
        <taxon>Eubacteriales</taxon>
        <taxon>Oscillospiraceae</taxon>
        <taxon>Ruminococcus</taxon>
    </lineage>
</organism>
<evidence type="ECO:0000256" key="6">
    <source>
        <dbReference type="ARBA" id="ARBA00022552"/>
    </source>
</evidence>
<dbReference type="PANTHER" id="PTHR11207:SF0">
    <property type="entry name" value="RIBONUCLEASE 3"/>
    <property type="match status" value="1"/>
</dbReference>
<reference evidence="18 19" key="1">
    <citation type="submission" date="2011-02" db="EMBL/GenBank/DDBJ databases">
        <authorList>
            <person name="Nelson K.E."/>
            <person name="Sutton G."/>
            <person name="Torralba M."/>
            <person name="Durkin S."/>
            <person name="Harkins D."/>
            <person name="Montgomery R."/>
            <person name="Ziemer C."/>
            <person name="Klaassens E."/>
            <person name="Ocuiv P."/>
            <person name="Morrison M."/>
        </authorList>
    </citation>
    <scope>NUCLEOTIDE SEQUENCE [LARGE SCALE GENOMIC DNA]</scope>
    <source>
        <strain evidence="18 19">8</strain>
    </source>
</reference>
<dbReference type="Pfam" id="PF00035">
    <property type="entry name" value="dsrm"/>
    <property type="match status" value="1"/>
</dbReference>
<dbReference type="OrthoDB" id="9805026at2"/>
<dbReference type="RefSeq" id="WP_002847030.1">
    <property type="nucleotide sequence ID" value="NZ_ADKM02000018.1"/>
</dbReference>
<dbReference type="Pfam" id="PF14622">
    <property type="entry name" value="Ribonucleas_3_3"/>
    <property type="match status" value="1"/>
</dbReference>
<feature type="active site" evidence="15">
    <location>
        <position position="124"/>
    </location>
</feature>
<evidence type="ECO:0000256" key="8">
    <source>
        <dbReference type="ARBA" id="ARBA00022694"/>
    </source>
</evidence>
<accession>E9S866</accession>
<evidence type="ECO:0000313" key="18">
    <source>
        <dbReference type="EMBL" id="EGC04581.1"/>
    </source>
</evidence>
<dbReference type="SUPFAM" id="SSF69065">
    <property type="entry name" value="RNase III domain-like"/>
    <property type="match status" value="1"/>
</dbReference>
<keyword evidence="9 15" id="KW-0540">Nuclease</keyword>
<keyword evidence="15" id="KW-0699">rRNA-binding</keyword>
<comment type="subunit">
    <text evidence="4 15">Homodimer.</text>
</comment>
<dbReference type="PROSITE" id="PS50142">
    <property type="entry name" value="RNASE_3_2"/>
    <property type="match status" value="1"/>
</dbReference>
<dbReference type="GO" id="GO:0006364">
    <property type="term" value="P:rRNA processing"/>
    <property type="evidence" value="ECO:0007669"/>
    <property type="project" value="UniProtKB-UniRule"/>
</dbReference>
<keyword evidence="13 15" id="KW-0460">Magnesium</keyword>
<protein>
    <recommendedName>
        <fullName evidence="15">Ribonuclease 3</fullName>
        <ecNumber evidence="15">3.1.26.3</ecNumber>
    </recommendedName>
    <alternativeName>
        <fullName evidence="15">Ribonuclease III</fullName>
        <shortName evidence="15">RNase III</shortName>
    </alternativeName>
</protein>
<keyword evidence="8 15" id="KW-0819">tRNA processing</keyword>
<evidence type="ECO:0000256" key="9">
    <source>
        <dbReference type="ARBA" id="ARBA00022722"/>
    </source>
</evidence>
<comment type="similarity">
    <text evidence="3">Belongs to the ribonuclease III family.</text>
</comment>
<evidence type="ECO:0000256" key="3">
    <source>
        <dbReference type="ARBA" id="ARBA00010183"/>
    </source>
</evidence>
<dbReference type="SMART" id="SM00358">
    <property type="entry name" value="DSRM"/>
    <property type="match status" value="1"/>
</dbReference>
<dbReference type="SUPFAM" id="SSF54768">
    <property type="entry name" value="dsRNA-binding domain-like"/>
    <property type="match status" value="1"/>
</dbReference>
<dbReference type="GO" id="GO:0003725">
    <property type="term" value="F:double-stranded RNA binding"/>
    <property type="evidence" value="ECO:0007669"/>
    <property type="project" value="TreeGrafter"/>
</dbReference>
<keyword evidence="6 15" id="KW-0698">rRNA processing</keyword>
<sequence>MDEEKNLAEFQKRIGYSFKNDRLLYEALSHSSFANENKKQRHSNERLEFLGDSVLSIVVSDYIFEHFKHLPEGELTKLRASLVCEKALFEFSHKFELGKYIFLGKGEELTGGRERASIVSDAMEAVIAAIYLDGGLEAARKHIMGFLPKDINPAHTETFHDYKTVLQEVIQRNPEEKIEYFLKGEEGPDHDKRFTVQVKLNSNVIGEGVGRSKKSAEQNAAKEALDLMGIKV</sequence>
<evidence type="ECO:0000256" key="15">
    <source>
        <dbReference type="HAMAP-Rule" id="MF_00104"/>
    </source>
</evidence>
<keyword evidence="7 15" id="KW-0507">mRNA processing</keyword>